<name>A0A6A5QX91_AMPQU</name>
<feature type="signal peptide" evidence="2">
    <location>
        <begin position="1"/>
        <end position="19"/>
    </location>
</feature>
<feature type="chain" id="PRO_5025355772" description="DUF7707 domain-containing protein" evidence="2">
    <location>
        <begin position="20"/>
        <end position="202"/>
    </location>
</feature>
<feature type="domain" description="DUF7707" evidence="3">
    <location>
        <begin position="32"/>
        <end position="137"/>
    </location>
</feature>
<dbReference type="PANTHER" id="PTHR38118">
    <property type="entry name" value="ANCHORED CELL WALL PROTEIN 11-RELATED"/>
    <property type="match status" value="1"/>
</dbReference>
<protein>
    <recommendedName>
        <fullName evidence="3">DUF7707 domain-containing protein</fullName>
    </recommendedName>
</protein>
<keyword evidence="5" id="KW-1185">Reference proteome</keyword>
<reference evidence="4" key="1">
    <citation type="journal article" date="2020" name="Stud. Mycol.">
        <title>101 Dothideomycetes genomes: a test case for predicting lifestyles and emergence of pathogens.</title>
        <authorList>
            <person name="Haridas S."/>
            <person name="Albert R."/>
            <person name="Binder M."/>
            <person name="Bloem J."/>
            <person name="Labutti K."/>
            <person name="Salamov A."/>
            <person name="Andreopoulos B."/>
            <person name="Baker S."/>
            <person name="Barry K."/>
            <person name="Bills G."/>
            <person name="Bluhm B."/>
            <person name="Cannon C."/>
            <person name="Castanera R."/>
            <person name="Culley D."/>
            <person name="Daum C."/>
            <person name="Ezra D."/>
            <person name="Gonzalez J."/>
            <person name="Henrissat B."/>
            <person name="Kuo A."/>
            <person name="Liang C."/>
            <person name="Lipzen A."/>
            <person name="Lutzoni F."/>
            <person name="Magnuson J."/>
            <person name="Mondo S."/>
            <person name="Nolan M."/>
            <person name="Ohm R."/>
            <person name="Pangilinan J."/>
            <person name="Park H.-J."/>
            <person name="Ramirez L."/>
            <person name="Alfaro M."/>
            <person name="Sun H."/>
            <person name="Tritt A."/>
            <person name="Yoshinaga Y."/>
            <person name="Zwiers L.-H."/>
            <person name="Turgeon B."/>
            <person name="Goodwin S."/>
            <person name="Spatafora J."/>
            <person name="Crous P."/>
            <person name="Grigoriev I."/>
        </authorList>
    </citation>
    <scope>NUCLEOTIDE SEQUENCE</scope>
    <source>
        <strain evidence="4">HMLAC05119</strain>
    </source>
</reference>
<evidence type="ECO:0000313" key="5">
    <source>
        <dbReference type="Proteomes" id="UP000800096"/>
    </source>
</evidence>
<dbReference type="Pfam" id="PF24808">
    <property type="entry name" value="DUF7707"/>
    <property type="match status" value="1"/>
</dbReference>
<feature type="region of interest" description="Disordered" evidence="1">
    <location>
        <begin position="145"/>
        <end position="175"/>
    </location>
</feature>
<evidence type="ECO:0000256" key="1">
    <source>
        <dbReference type="SAM" id="MobiDB-lite"/>
    </source>
</evidence>
<dbReference type="AlphaFoldDB" id="A0A6A5QX91"/>
<dbReference type="OrthoDB" id="2121879at2759"/>
<accession>A0A6A5QX91</accession>
<organism evidence="4 5">
    <name type="scientific">Ampelomyces quisqualis</name>
    <name type="common">Powdery mildew agent</name>
    <dbReference type="NCBI Taxonomy" id="50730"/>
    <lineage>
        <taxon>Eukaryota</taxon>
        <taxon>Fungi</taxon>
        <taxon>Dikarya</taxon>
        <taxon>Ascomycota</taxon>
        <taxon>Pezizomycotina</taxon>
        <taxon>Dothideomycetes</taxon>
        <taxon>Pleosporomycetidae</taxon>
        <taxon>Pleosporales</taxon>
        <taxon>Pleosporineae</taxon>
        <taxon>Phaeosphaeriaceae</taxon>
        <taxon>Ampelomyces</taxon>
    </lineage>
</organism>
<evidence type="ECO:0000259" key="3">
    <source>
        <dbReference type="Pfam" id="PF24808"/>
    </source>
</evidence>
<evidence type="ECO:0000256" key="2">
    <source>
        <dbReference type="SAM" id="SignalP"/>
    </source>
</evidence>
<feature type="compositionally biased region" description="Low complexity" evidence="1">
    <location>
        <begin position="145"/>
        <end position="173"/>
    </location>
</feature>
<dbReference type="Proteomes" id="UP000800096">
    <property type="component" value="Unassembled WGS sequence"/>
</dbReference>
<dbReference type="InterPro" id="IPR056124">
    <property type="entry name" value="DUF7707"/>
</dbReference>
<dbReference type="PANTHER" id="PTHR38118:SF2">
    <property type="entry name" value="CDP-ALCOHOL PHOSPHATIDYLTRANSFERASE PROTEIN"/>
    <property type="match status" value="1"/>
</dbReference>
<evidence type="ECO:0000313" key="4">
    <source>
        <dbReference type="EMBL" id="KAF1920053.1"/>
    </source>
</evidence>
<keyword evidence="2" id="KW-0732">Signal</keyword>
<sequence length="202" mass="20377">MRYSTLVVAASAFAGFASAQNSSFNTPIPCCTVPAIQVNSTLRESWCEANTNTCVDVCGGQSQIASDNGNDCNDDTLEYSCKCSNGTDATSAMTAYQQSVPGQMCRFWYGSCVEASGSNGAARFQCEQARDARCGNLTIDDNGSITTGSATPSGGASRTSGGSGSESGSAGPSQTSTGAAALAQYGAPILAGGFLAVFGIAL</sequence>
<dbReference type="EMBL" id="ML979132">
    <property type="protein sequence ID" value="KAF1920053.1"/>
    <property type="molecule type" value="Genomic_DNA"/>
</dbReference>
<gene>
    <name evidence="4" type="ORF">BDU57DRAFT_508147</name>
</gene>
<proteinExistence type="predicted"/>